<evidence type="ECO:0000313" key="15">
    <source>
        <dbReference type="EMBL" id="CAF5223838.1"/>
    </source>
</evidence>
<protein>
    <recommendedName>
        <fullName evidence="13">Ion transport domain-containing protein</fullName>
    </recommendedName>
</protein>
<comment type="caution">
    <text evidence="15">The sequence shown here is derived from an EMBL/GenBank/DDBJ whole genome shotgun (WGS) entry which is preliminary data.</text>
</comment>
<evidence type="ECO:0000256" key="7">
    <source>
        <dbReference type="ARBA" id="ARBA00022882"/>
    </source>
</evidence>
<dbReference type="GO" id="GO:0005891">
    <property type="term" value="C:voltage-gated calcium channel complex"/>
    <property type="evidence" value="ECO:0007669"/>
    <property type="project" value="TreeGrafter"/>
</dbReference>
<evidence type="ECO:0000256" key="4">
    <source>
        <dbReference type="ARBA" id="ARBA00022673"/>
    </source>
</evidence>
<proteinExistence type="predicted"/>
<evidence type="ECO:0000256" key="1">
    <source>
        <dbReference type="ARBA" id="ARBA00004141"/>
    </source>
</evidence>
<keyword evidence="8 12" id="KW-1133">Transmembrane helix</keyword>
<gene>
    <name evidence="14" type="ORF">BYL167_LOCUS74452</name>
    <name evidence="15" type="ORF">GIL414_LOCUS85794</name>
</gene>
<evidence type="ECO:0000313" key="16">
    <source>
        <dbReference type="Proteomes" id="UP000681720"/>
    </source>
</evidence>
<evidence type="ECO:0000256" key="5">
    <source>
        <dbReference type="ARBA" id="ARBA00022692"/>
    </source>
</evidence>
<keyword evidence="11" id="KW-0407">Ion channel</keyword>
<dbReference type="EMBL" id="CAJOBJ010371976">
    <property type="protein sequence ID" value="CAF5223838.1"/>
    <property type="molecule type" value="Genomic_DNA"/>
</dbReference>
<dbReference type="Gene3D" id="1.20.120.350">
    <property type="entry name" value="Voltage-gated potassium channels. Chain C"/>
    <property type="match status" value="1"/>
</dbReference>
<feature type="non-terminal residue" evidence="15">
    <location>
        <position position="109"/>
    </location>
</feature>
<evidence type="ECO:0000256" key="9">
    <source>
        <dbReference type="ARBA" id="ARBA00023065"/>
    </source>
</evidence>
<dbReference type="GO" id="GO:0008331">
    <property type="term" value="F:high voltage-gated calcium channel activity"/>
    <property type="evidence" value="ECO:0007669"/>
    <property type="project" value="TreeGrafter"/>
</dbReference>
<evidence type="ECO:0000256" key="8">
    <source>
        <dbReference type="ARBA" id="ARBA00022989"/>
    </source>
</evidence>
<name>A0A8S3JYB0_9BILA</name>
<evidence type="ECO:0000256" key="11">
    <source>
        <dbReference type="ARBA" id="ARBA00023303"/>
    </source>
</evidence>
<evidence type="ECO:0000256" key="6">
    <source>
        <dbReference type="ARBA" id="ARBA00022837"/>
    </source>
</evidence>
<dbReference type="Pfam" id="PF00520">
    <property type="entry name" value="Ion_trans"/>
    <property type="match status" value="1"/>
</dbReference>
<keyword evidence="3" id="KW-0109">Calcium transport</keyword>
<feature type="transmembrane region" description="Helical" evidence="12">
    <location>
        <begin position="57"/>
        <end position="79"/>
    </location>
</feature>
<dbReference type="EMBL" id="CAJOBH010265565">
    <property type="protein sequence ID" value="CAF5160569.1"/>
    <property type="molecule type" value="Genomic_DNA"/>
</dbReference>
<evidence type="ECO:0000256" key="3">
    <source>
        <dbReference type="ARBA" id="ARBA00022568"/>
    </source>
</evidence>
<accession>A0A8S3JYB0</accession>
<dbReference type="Proteomes" id="UP000681720">
    <property type="component" value="Unassembled WGS sequence"/>
</dbReference>
<reference evidence="15" key="1">
    <citation type="submission" date="2021-02" db="EMBL/GenBank/DDBJ databases">
        <authorList>
            <person name="Nowell W R."/>
        </authorList>
    </citation>
    <scope>NUCLEOTIDE SEQUENCE</scope>
</reference>
<keyword evidence="6" id="KW-0106">Calcium</keyword>
<keyword evidence="2" id="KW-0813">Transport</keyword>
<feature type="non-terminal residue" evidence="15">
    <location>
        <position position="1"/>
    </location>
</feature>
<dbReference type="AlphaFoldDB" id="A0A8S3JYB0"/>
<dbReference type="PANTHER" id="PTHR45628:SF1">
    <property type="entry name" value="VOLTAGE-DEPENDENT CALCIUM CHANNEL TYPE D SUBUNIT ALPHA-1"/>
    <property type="match status" value="1"/>
</dbReference>
<keyword evidence="9" id="KW-0406">Ion transport</keyword>
<dbReference type="InterPro" id="IPR050599">
    <property type="entry name" value="VDCC_alpha-1_subunit"/>
</dbReference>
<keyword evidence="10 12" id="KW-0472">Membrane</keyword>
<evidence type="ECO:0000256" key="12">
    <source>
        <dbReference type="SAM" id="Phobius"/>
    </source>
</evidence>
<feature type="transmembrane region" description="Helical" evidence="12">
    <location>
        <begin position="27"/>
        <end position="45"/>
    </location>
</feature>
<evidence type="ECO:0000313" key="14">
    <source>
        <dbReference type="EMBL" id="CAF5160569.1"/>
    </source>
</evidence>
<organism evidence="15 16">
    <name type="scientific">Rotaria magnacalcarata</name>
    <dbReference type="NCBI Taxonomy" id="392030"/>
    <lineage>
        <taxon>Eukaryota</taxon>
        <taxon>Metazoa</taxon>
        <taxon>Spiralia</taxon>
        <taxon>Gnathifera</taxon>
        <taxon>Rotifera</taxon>
        <taxon>Eurotatoria</taxon>
        <taxon>Bdelloidea</taxon>
        <taxon>Philodinida</taxon>
        <taxon>Philodinidae</taxon>
        <taxon>Rotaria</taxon>
    </lineage>
</organism>
<sequence length="109" mass="12783">RPIRRYIPVKKVQLKIWWFVTSPPFEYAIFSLIMINTVVLAMKYNKQPDNYSKALDYLNIVFTAIFALEFVLKMAAFHFRNYFSDPSNCCDFIIVVGSLIDILYTDIIA</sequence>
<dbReference type="InterPro" id="IPR027359">
    <property type="entry name" value="Volt_channel_dom_sf"/>
</dbReference>
<dbReference type="PANTHER" id="PTHR45628">
    <property type="entry name" value="VOLTAGE-DEPENDENT CALCIUM CHANNEL TYPE A SUBUNIT ALPHA-1"/>
    <property type="match status" value="1"/>
</dbReference>
<evidence type="ECO:0000259" key="13">
    <source>
        <dbReference type="Pfam" id="PF00520"/>
    </source>
</evidence>
<keyword evidence="7" id="KW-0851">Voltage-gated channel</keyword>
<feature type="domain" description="Ion transport" evidence="13">
    <location>
        <begin position="23"/>
        <end position="104"/>
    </location>
</feature>
<dbReference type="SUPFAM" id="SSF81324">
    <property type="entry name" value="Voltage-gated potassium channels"/>
    <property type="match status" value="1"/>
</dbReference>
<keyword evidence="4" id="KW-0107">Calcium channel</keyword>
<dbReference type="GO" id="GO:0098703">
    <property type="term" value="P:calcium ion import across plasma membrane"/>
    <property type="evidence" value="ECO:0007669"/>
    <property type="project" value="TreeGrafter"/>
</dbReference>
<dbReference type="Proteomes" id="UP000681967">
    <property type="component" value="Unassembled WGS sequence"/>
</dbReference>
<dbReference type="InterPro" id="IPR005821">
    <property type="entry name" value="Ion_trans_dom"/>
</dbReference>
<keyword evidence="5 12" id="KW-0812">Transmembrane</keyword>
<evidence type="ECO:0000256" key="2">
    <source>
        <dbReference type="ARBA" id="ARBA00022448"/>
    </source>
</evidence>
<evidence type="ECO:0000256" key="10">
    <source>
        <dbReference type="ARBA" id="ARBA00023136"/>
    </source>
</evidence>
<comment type="subcellular location">
    <subcellularLocation>
        <location evidence="1">Membrane</location>
        <topology evidence="1">Multi-pass membrane protein</topology>
    </subcellularLocation>
</comment>